<evidence type="ECO:0000313" key="1">
    <source>
        <dbReference type="EMBL" id="KAJ8471791.1"/>
    </source>
</evidence>
<dbReference type="EMBL" id="JAQQAF010000007">
    <property type="protein sequence ID" value="KAJ8471791.1"/>
    <property type="molecule type" value="Genomic_DNA"/>
</dbReference>
<evidence type="ECO:0000313" key="2">
    <source>
        <dbReference type="Proteomes" id="UP001222027"/>
    </source>
</evidence>
<sequence>MGASLEALAMAGADYVDSAIDFDTLDEEIPPYLLAIDHEEDEPMDDEKKKKKMGTSLEAIAMAGADYVDHAIDQGKECEDVKQIDVGKKKKKEMSASEETKALLLLWAKMVASSIRRKLAD</sequence>
<keyword evidence="2" id="KW-1185">Reference proteome</keyword>
<comment type="caution">
    <text evidence="1">The sequence shown here is derived from an EMBL/GenBank/DDBJ whole genome shotgun (WGS) entry which is preliminary data.</text>
</comment>
<reference evidence="1 2" key="1">
    <citation type="submission" date="2022-12" db="EMBL/GenBank/DDBJ databases">
        <title>Chromosome-scale assembly of the Ensete ventricosum genome.</title>
        <authorList>
            <person name="Dussert Y."/>
            <person name="Stocks J."/>
            <person name="Wendawek A."/>
            <person name="Woldeyes F."/>
            <person name="Nichols R.A."/>
            <person name="Borrell J.S."/>
        </authorList>
    </citation>
    <scope>NUCLEOTIDE SEQUENCE [LARGE SCALE GENOMIC DNA]</scope>
    <source>
        <strain evidence="2">cv. Maze</strain>
        <tissue evidence="1">Seeds</tissue>
    </source>
</reference>
<proteinExistence type="predicted"/>
<accession>A0AAV8PAE1</accession>
<organism evidence="1 2">
    <name type="scientific">Ensete ventricosum</name>
    <name type="common">Abyssinian banana</name>
    <name type="synonym">Musa ensete</name>
    <dbReference type="NCBI Taxonomy" id="4639"/>
    <lineage>
        <taxon>Eukaryota</taxon>
        <taxon>Viridiplantae</taxon>
        <taxon>Streptophyta</taxon>
        <taxon>Embryophyta</taxon>
        <taxon>Tracheophyta</taxon>
        <taxon>Spermatophyta</taxon>
        <taxon>Magnoliopsida</taxon>
        <taxon>Liliopsida</taxon>
        <taxon>Zingiberales</taxon>
        <taxon>Musaceae</taxon>
        <taxon>Ensete</taxon>
    </lineage>
</organism>
<gene>
    <name evidence="1" type="ORF">OPV22_026134</name>
</gene>
<protein>
    <submittedName>
        <fullName evidence="1">Uncharacterized protein</fullName>
    </submittedName>
</protein>
<name>A0AAV8PAE1_ENSVE</name>
<dbReference type="Proteomes" id="UP001222027">
    <property type="component" value="Unassembled WGS sequence"/>
</dbReference>
<dbReference type="AlphaFoldDB" id="A0AAV8PAE1"/>